<evidence type="ECO:0000256" key="4">
    <source>
        <dbReference type="ARBA" id="ARBA00022516"/>
    </source>
</evidence>
<comment type="function">
    <text evidence="1 9">This protein is a component of the acetyl coenzyme A carboxylase complex; first, biotin carboxylase catalyzes the carboxylation of the carrier protein and then the transcarboxylase transfers the carboxyl group to form malonyl-CoA.</text>
</comment>
<dbReference type="InterPro" id="IPR001249">
    <property type="entry name" value="AcCoA_biotinCC"/>
</dbReference>
<evidence type="ECO:0000256" key="3">
    <source>
        <dbReference type="ARBA" id="ARBA00017562"/>
    </source>
</evidence>
<dbReference type="PANTHER" id="PTHR45266">
    <property type="entry name" value="OXALOACETATE DECARBOXYLASE ALPHA CHAIN"/>
    <property type="match status" value="1"/>
</dbReference>
<dbReference type="InterPro" id="IPR050709">
    <property type="entry name" value="Biotin_Carboxyl_Carrier/Decarb"/>
</dbReference>
<keyword evidence="5 9" id="KW-0276">Fatty acid metabolism</keyword>
<protein>
    <recommendedName>
        <fullName evidence="3 9">Biotin carboxyl carrier protein of acetyl-CoA carboxylase</fullName>
    </recommendedName>
</protein>
<dbReference type="SUPFAM" id="SSF51230">
    <property type="entry name" value="Single hybrid motif"/>
    <property type="match status" value="1"/>
</dbReference>
<reference evidence="12 13" key="1">
    <citation type="submission" date="2023-09" db="EMBL/GenBank/DDBJ databases">
        <authorList>
            <person name="Rey-Velasco X."/>
        </authorList>
    </citation>
    <scope>NUCLEOTIDE SEQUENCE [LARGE SCALE GENOMIC DNA]</scope>
    <source>
        <strain evidence="12 13">F390</strain>
    </source>
</reference>
<comment type="pathway">
    <text evidence="2 9">Lipid metabolism; fatty acid biosynthesis.</text>
</comment>
<dbReference type="NCBIfam" id="TIGR00531">
    <property type="entry name" value="BCCP"/>
    <property type="match status" value="1"/>
</dbReference>
<evidence type="ECO:0000313" key="12">
    <source>
        <dbReference type="EMBL" id="MDT0575831.1"/>
    </source>
</evidence>
<proteinExistence type="predicted"/>
<dbReference type="GO" id="GO:0003989">
    <property type="term" value="F:acetyl-CoA carboxylase activity"/>
    <property type="evidence" value="ECO:0007669"/>
    <property type="project" value="UniProtKB-EC"/>
</dbReference>
<dbReference type="PROSITE" id="PS50968">
    <property type="entry name" value="BIOTINYL_LIPOYL"/>
    <property type="match status" value="1"/>
</dbReference>
<feature type="compositionally biased region" description="Low complexity" evidence="10">
    <location>
        <begin position="91"/>
        <end position="102"/>
    </location>
</feature>
<dbReference type="Pfam" id="PF00364">
    <property type="entry name" value="Biotin_lipoyl"/>
    <property type="match status" value="1"/>
</dbReference>
<dbReference type="Gene3D" id="2.40.50.100">
    <property type="match status" value="1"/>
</dbReference>
<keyword evidence="12" id="KW-0436">Ligase</keyword>
<evidence type="ECO:0000256" key="9">
    <source>
        <dbReference type="RuleBase" id="RU364072"/>
    </source>
</evidence>
<dbReference type="InterPro" id="IPR000089">
    <property type="entry name" value="Biotin_lipoyl"/>
</dbReference>
<dbReference type="RefSeq" id="WP_311340390.1">
    <property type="nucleotide sequence ID" value="NZ_JAVRHS010000003.1"/>
</dbReference>
<organism evidence="12 13">
    <name type="scientific">Croceicoccus esteveae</name>
    <dbReference type="NCBI Taxonomy" id="3075597"/>
    <lineage>
        <taxon>Bacteria</taxon>
        <taxon>Pseudomonadati</taxon>
        <taxon>Pseudomonadota</taxon>
        <taxon>Alphaproteobacteria</taxon>
        <taxon>Sphingomonadales</taxon>
        <taxon>Erythrobacteraceae</taxon>
        <taxon>Croceicoccus</taxon>
    </lineage>
</organism>
<sequence>MGDPTSGPNDAKSNNNSMNIDSAMVRQLADMLIETSLTEIEVEDGVRKIRVSRAAPAGMHVGLAAAAPAAYPTAAPADAAAASADVSQGNSSPAGAASTASAMVDAGQTDPANTVRSPMVGTAYLSPEPGAPAFITVGQQVTAGETLLIVEAMKVMNAIPAPKSGTVSKIIVGDAEPVEFDQPLIVVA</sequence>
<dbReference type="InterPro" id="IPR011053">
    <property type="entry name" value="Single_hybrid_motif"/>
</dbReference>
<evidence type="ECO:0000256" key="1">
    <source>
        <dbReference type="ARBA" id="ARBA00003761"/>
    </source>
</evidence>
<dbReference type="EMBL" id="JAVRHS010000003">
    <property type="protein sequence ID" value="MDT0575831.1"/>
    <property type="molecule type" value="Genomic_DNA"/>
</dbReference>
<evidence type="ECO:0000256" key="8">
    <source>
        <dbReference type="ARBA" id="ARBA00023267"/>
    </source>
</evidence>
<evidence type="ECO:0000256" key="5">
    <source>
        <dbReference type="ARBA" id="ARBA00022832"/>
    </source>
</evidence>
<dbReference type="CDD" id="cd06850">
    <property type="entry name" value="biotinyl_domain"/>
    <property type="match status" value="1"/>
</dbReference>
<dbReference type="PRINTS" id="PR01071">
    <property type="entry name" value="ACOABIOTINCC"/>
</dbReference>
<gene>
    <name evidence="12" type="primary">accB</name>
    <name evidence="12" type="ORF">RM533_06495</name>
</gene>
<dbReference type="PANTHER" id="PTHR45266:SF3">
    <property type="entry name" value="OXALOACETATE DECARBOXYLASE ALPHA CHAIN"/>
    <property type="match status" value="1"/>
</dbReference>
<feature type="region of interest" description="Disordered" evidence="10">
    <location>
        <begin position="85"/>
        <end position="104"/>
    </location>
</feature>
<evidence type="ECO:0000256" key="2">
    <source>
        <dbReference type="ARBA" id="ARBA00005194"/>
    </source>
</evidence>
<keyword evidence="4 9" id="KW-0444">Lipid biosynthesis</keyword>
<keyword evidence="8 9" id="KW-0092">Biotin</keyword>
<name>A0ABU2ZGV5_9SPHN</name>
<keyword evidence="7 9" id="KW-0275">Fatty acid biosynthesis</keyword>
<evidence type="ECO:0000259" key="11">
    <source>
        <dbReference type="PROSITE" id="PS50968"/>
    </source>
</evidence>
<dbReference type="PROSITE" id="PS00188">
    <property type="entry name" value="BIOTIN"/>
    <property type="match status" value="1"/>
</dbReference>
<accession>A0ABU2ZGV5</accession>
<evidence type="ECO:0000313" key="13">
    <source>
        <dbReference type="Proteomes" id="UP001259803"/>
    </source>
</evidence>
<feature type="domain" description="Lipoyl-binding" evidence="11">
    <location>
        <begin position="112"/>
        <end position="188"/>
    </location>
</feature>
<dbReference type="InterPro" id="IPR001882">
    <property type="entry name" value="Biotin_BS"/>
</dbReference>
<dbReference type="Proteomes" id="UP001259803">
    <property type="component" value="Unassembled WGS sequence"/>
</dbReference>
<keyword evidence="13" id="KW-1185">Reference proteome</keyword>
<evidence type="ECO:0000256" key="10">
    <source>
        <dbReference type="SAM" id="MobiDB-lite"/>
    </source>
</evidence>
<evidence type="ECO:0000256" key="7">
    <source>
        <dbReference type="ARBA" id="ARBA00023160"/>
    </source>
</evidence>
<comment type="caution">
    <text evidence="12">The sequence shown here is derived from an EMBL/GenBank/DDBJ whole genome shotgun (WGS) entry which is preliminary data.</text>
</comment>
<keyword evidence="6 9" id="KW-0443">Lipid metabolism</keyword>
<evidence type="ECO:0000256" key="6">
    <source>
        <dbReference type="ARBA" id="ARBA00023098"/>
    </source>
</evidence>